<sequence length="64" mass="7275">RWLQTKANAFVISLALADFFVGLNVVPSTFVNNFLRRSFLYSSSVNLCNVVLNRYMAVVKPFNT</sequence>
<dbReference type="SUPFAM" id="SSF81321">
    <property type="entry name" value="Family A G protein-coupled receptor-like"/>
    <property type="match status" value="1"/>
</dbReference>
<evidence type="ECO:0000313" key="3">
    <source>
        <dbReference type="Proteomes" id="UP000275408"/>
    </source>
</evidence>
<dbReference type="AlphaFoldDB" id="A0A3M6TPZ5"/>
<evidence type="ECO:0000256" key="1">
    <source>
        <dbReference type="SAM" id="Phobius"/>
    </source>
</evidence>
<keyword evidence="3" id="KW-1185">Reference proteome</keyword>
<evidence type="ECO:0000313" key="2">
    <source>
        <dbReference type="EMBL" id="RMX43487.1"/>
    </source>
</evidence>
<feature type="transmembrane region" description="Helical" evidence="1">
    <location>
        <begin position="7"/>
        <end position="26"/>
    </location>
</feature>
<feature type="non-terminal residue" evidence="2">
    <location>
        <position position="64"/>
    </location>
</feature>
<accession>A0A3M6TPZ5</accession>
<feature type="non-terminal residue" evidence="2">
    <location>
        <position position="1"/>
    </location>
</feature>
<proteinExistence type="predicted"/>
<evidence type="ECO:0008006" key="4">
    <source>
        <dbReference type="Google" id="ProtNLM"/>
    </source>
</evidence>
<dbReference type="Proteomes" id="UP000275408">
    <property type="component" value="Unassembled WGS sequence"/>
</dbReference>
<reference evidence="2 3" key="1">
    <citation type="journal article" date="2018" name="Sci. Rep.">
        <title>Comparative analysis of the Pocillopora damicornis genome highlights role of immune system in coral evolution.</title>
        <authorList>
            <person name="Cunning R."/>
            <person name="Bay R.A."/>
            <person name="Gillette P."/>
            <person name="Baker A.C."/>
            <person name="Traylor-Knowles N."/>
        </authorList>
    </citation>
    <scope>NUCLEOTIDE SEQUENCE [LARGE SCALE GENOMIC DNA]</scope>
    <source>
        <strain evidence="2">RSMAS</strain>
        <tissue evidence="2">Whole animal</tissue>
    </source>
</reference>
<dbReference type="EMBL" id="RCHS01003197">
    <property type="protein sequence ID" value="RMX43487.1"/>
    <property type="molecule type" value="Genomic_DNA"/>
</dbReference>
<comment type="caution">
    <text evidence="2">The sequence shown here is derived from an EMBL/GenBank/DDBJ whole genome shotgun (WGS) entry which is preliminary data.</text>
</comment>
<organism evidence="2 3">
    <name type="scientific">Pocillopora damicornis</name>
    <name type="common">Cauliflower coral</name>
    <name type="synonym">Millepora damicornis</name>
    <dbReference type="NCBI Taxonomy" id="46731"/>
    <lineage>
        <taxon>Eukaryota</taxon>
        <taxon>Metazoa</taxon>
        <taxon>Cnidaria</taxon>
        <taxon>Anthozoa</taxon>
        <taxon>Hexacorallia</taxon>
        <taxon>Scleractinia</taxon>
        <taxon>Astrocoeniina</taxon>
        <taxon>Pocilloporidae</taxon>
        <taxon>Pocillopora</taxon>
    </lineage>
</organism>
<name>A0A3M6TPZ5_POCDA</name>
<protein>
    <recommendedName>
        <fullName evidence="4">G-protein coupled receptors family 1 profile domain-containing protein</fullName>
    </recommendedName>
</protein>
<gene>
    <name evidence="2" type="ORF">pdam_00001959</name>
</gene>
<keyword evidence="1" id="KW-1133">Transmembrane helix</keyword>
<keyword evidence="1" id="KW-0472">Membrane</keyword>
<dbReference type="Gene3D" id="1.20.1070.10">
    <property type="entry name" value="Rhodopsin 7-helix transmembrane proteins"/>
    <property type="match status" value="1"/>
</dbReference>
<keyword evidence="1" id="KW-0812">Transmembrane</keyword>